<dbReference type="OrthoDB" id="41473at2"/>
<accession>A0A0E4H3W3</accession>
<dbReference type="PROSITE" id="PS50943">
    <property type="entry name" value="HTH_CROC1"/>
    <property type="match status" value="1"/>
</dbReference>
<sequence length="159" mass="19147">MSKFSENLKEFREKNKLTQKELAHLLGVNRVSYARWENGSREPNMKTIKKIATTLDISVEDLLVEPNWNEYIKKYPDRPNYSKIDSVSYIDLEIDSYDEIRENKDKRDKLKKSILIAFLDGENIFEVYNYLLKKWNLNEDETKDFNSIFQEVQEYNYLR</sequence>
<dbReference type="InterPro" id="IPR010982">
    <property type="entry name" value="Lambda_DNA-bd_dom_sf"/>
</dbReference>
<dbReference type="GO" id="GO:0003677">
    <property type="term" value="F:DNA binding"/>
    <property type="evidence" value="ECO:0007669"/>
    <property type="project" value="UniProtKB-KW"/>
</dbReference>
<protein>
    <submittedName>
        <fullName evidence="3">Transcriptional regulator</fullName>
    </submittedName>
</protein>
<reference evidence="4" key="1">
    <citation type="submission" date="2015-03" db="EMBL/GenBank/DDBJ databases">
        <authorList>
            <person name="Urmite Genomes"/>
        </authorList>
    </citation>
    <scope>NUCLEOTIDE SEQUENCE [LARGE SCALE GENOMIC DNA]</scope>
    <source>
        <strain evidence="4">FF10</strain>
    </source>
</reference>
<evidence type="ECO:0000313" key="4">
    <source>
        <dbReference type="Proteomes" id="UP000198604"/>
    </source>
</evidence>
<organism evidence="3 4">
    <name type="scientific">Streptococcus varani</name>
    <dbReference type="NCBI Taxonomy" id="1608583"/>
    <lineage>
        <taxon>Bacteria</taxon>
        <taxon>Bacillati</taxon>
        <taxon>Bacillota</taxon>
        <taxon>Bacilli</taxon>
        <taxon>Lactobacillales</taxon>
        <taxon>Streptococcaceae</taxon>
        <taxon>Streptococcus</taxon>
    </lineage>
</organism>
<gene>
    <name evidence="3" type="ORF">BN1356_00736</name>
</gene>
<dbReference type="Proteomes" id="UP000198604">
    <property type="component" value="Unassembled WGS sequence"/>
</dbReference>
<dbReference type="Pfam" id="PF01381">
    <property type="entry name" value="HTH_3"/>
    <property type="match status" value="1"/>
</dbReference>
<evidence type="ECO:0000259" key="2">
    <source>
        <dbReference type="PROSITE" id="PS50943"/>
    </source>
</evidence>
<keyword evidence="4" id="KW-1185">Reference proteome</keyword>
<feature type="domain" description="HTH cro/C1-type" evidence="2">
    <location>
        <begin position="8"/>
        <end position="62"/>
    </location>
</feature>
<dbReference type="PANTHER" id="PTHR46558:SF14">
    <property type="entry name" value="HTH-TYPE TRANSCRIPTIONAL REGULATOR ANSR"/>
    <property type="match status" value="1"/>
</dbReference>
<keyword evidence="1" id="KW-0238">DNA-binding</keyword>
<evidence type="ECO:0000313" key="3">
    <source>
        <dbReference type="EMBL" id="CQR24388.1"/>
    </source>
</evidence>
<dbReference type="CDD" id="cd00093">
    <property type="entry name" value="HTH_XRE"/>
    <property type="match status" value="1"/>
</dbReference>
<dbReference type="AlphaFoldDB" id="A0A0E4H3W3"/>
<dbReference type="SMART" id="SM00530">
    <property type="entry name" value="HTH_XRE"/>
    <property type="match status" value="1"/>
</dbReference>
<dbReference type="RefSeq" id="WP_093650071.1">
    <property type="nucleotide sequence ID" value="NZ_CTEN01000002.1"/>
</dbReference>
<dbReference type="PANTHER" id="PTHR46558">
    <property type="entry name" value="TRACRIPTIONAL REGULATORY PROTEIN-RELATED-RELATED"/>
    <property type="match status" value="1"/>
</dbReference>
<dbReference type="STRING" id="1608583.BN1356_00736"/>
<dbReference type="Gene3D" id="1.10.260.40">
    <property type="entry name" value="lambda repressor-like DNA-binding domains"/>
    <property type="match status" value="1"/>
</dbReference>
<dbReference type="EMBL" id="CTEN01000002">
    <property type="protein sequence ID" value="CQR24388.1"/>
    <property type="molecule type" value="Genomic_DNA"/>
</dbReference>
<name>A0A0E4H3W3_9STRE</name>
<proteinExistence type="predicted"/>
<evidence type="ECO:0000256" key="1">
    <source>
        <dbReference type="ARBA" id="ARBA00023125"/>
    </source>
</evidence>
<dbReference type="InterPro" id="IPR001387">
    <property type="entry name" value="Cro/C1-type_HTH"/>
</dbReference>
<dbReference type="SUPFAM" id="SSF47413">
    <property type="entry name" value="lambda repressor-like DNA-binding domains"/>
    <property type="match status" value="1"/>
</dbReference>